<dbReference type="CTD" id="3772015"/>
<accession>A0AAJ6YSE7</accession>
<dbReference type="Pfam" id="PF00059">
    <property type="entry name" value="Lectin_C"/>
    <property type="match status" value="1"/>
</dbReference>
<feature type="signal peptide" evidence="2">
    <location>
        <begin position="1"/>
        <end position="17"/>
    </location>
</feature>
<organism evidence="4 5">
    <name type="scientific">Ceratosolen solmsi marchali</name>
    <dbReference type="NCBI Taxonomy" id="326594"/>
    <lineage>
        <taxon>Eukaryota</taxon>
        <taxon>Metazoa</taxon>
        <taxon>Ecdysozoa</taxon>
        <taxon>Arthropoda</taxon>
        <taxon>Hexapoda</taxon>
        <taxon>Insecta</taxon>
        <taxon>Pterygota</taxon>
        <taxon>Neoptera</taxon>
        <taxon>Endopterygota</taxon>
        <taxon>Hymenoptera</taxon>
        <taxon>Apocrita</taxon>
        <taxon>Proctotrupomorpha</taxon>
        <taxon>Chalcidoidea</taxon>
        <taxon>Agaonidae</taxon>
        <taxon>Agaoninae</taxon>
        <taxon>Ceratosolen</taxon>
    </lineage>
</organism>
<dbReference type="InterPro" id="IPR016187">
    <property type="entry name" value="CTDL_fold"/>
</dbReference>
<protein>
    <submittedName>
        <fullName evidence="5">Uncharacterized protein LOC105366546 isoform X1</fullName>
    </submittedName>
</protein>
<feature type="region of interest" description="Disordered" evidence="1">
    <location>
        <begin position="324"/>
        <end position="359"/>
    </location>
</feature>
<keyword evidence="2" id="KW-0732">Signal</keyword>
<reference evidence="5" key="1">
    <citation type="submission" date="2025-08" db="UniProtKB">
        <authorList>
            <consortium name="RefSeq"/>
        </authorList>
    </citation>
    <scope>IDENTIFICATION</scope>
</reference>
<feature type="domain" description="C-type lectin" evidence="3">
    <location>
        <begin position="25"/>
        <end position="169"/>
    </location>
</feature>
<name>A0AAJ6YSE7_9HYME</name>
<dbReference type="SUPFAM" id="SSF56436">
    <property type="entry name" value="C-type lectin-like"/>
    <property type="match status" value="1"/>
</dbReference>
<dbReference type="InterPro" id="IPR016186">
    <property type="entry name" value="C-type_lectin-like/link_sf"/>
</dbReference>
<dbReference type="AlphaFoldDB" id="A0AAJ6YSE7"/>
<dbReference type="GeneID" id="105366546"/>
<evidence type="ECO:0000313" key="4">
    <source>
        <dbReference type="Proteomes" id="UP000695007"/>
    </source>
</evidence>
<evidence type="ECO:0000259" key="3">
    <source>
        <dbReference type="PROSITE" id="PS50041"/>
    </source>
</evidence>
<dbReference type="CDD" id="cd00037">
    <property type="entry name" value="CLECT"/>
    <property type="match status" value="1"/>
</dbReference>
<dbReference type="RefSeq" id="XP_011503335.1">
    <property type="nucleotide sequence ID" value="XM_011505033.1"/>
</dbReference>
<evidence type="ECO:0000256" key="2">
    <source>
        <dbReference type="SAM" id="SignalP"/>
    </source>
</evidence>
<dbReference type="KEGG" id="csol:105366546"/>
<evidence type="ECO:0000313" key="5">
    <source>
        <dbReference type="RefSeq" id="XP_011503335.1"/>
    </source>
</evidence>
<dbReference type="PROSITE" id="PS50041">
    <property type="entry name" value="C_TYPE_LECTIN_2"/>
    <property type="match status" value="1"/>
</dbReference>
<dbReference type="Proteomes" id="UP000695007">
    <property type="component" value="Unplaced"/>
</dbReference>
<dbReference type="Gene3D" id="3.10.100.10">
    <property type="entry name" value="Mannose-Binding Protein A, subunit A"/>
    <property type="match status" value="1"/>
</dbReference>
<gene>
    <name evidence="5" type="primary">LOC105366546</name>
</gene>
<feature type="compositionally biased region" description="Polar residues" evidence="1">
    <location>
        <begin position="324"/>
        <end position="345"/>
    </location>
</feature>
<feature type="chain" id="PRO_5042565473" evidence="2">
    <location>
        <begin position="18"/>
        <end position="414"/>
    </location>
</feature>
<keyword evidence="4" id="KW-1185">Reference proteome</keyword>
<proteinExistence type="predicted"/>
<sequence>MKISLMLFFVSVFYVSAQRITTIQLDGVQYFISRMNPYSPELNYFLAYQYCRSLGLQLVSFETREKADIMTQYLKNAGYMKYDFWTSGNNLGTDMFLWMSTGLPFNTTFDYMLKSTGNKHVDVPPGTEPQRVARESLDNGSNEGCVTMASPSLTWKAMDCMLVKDFICEQTRCYYYNYGSIPVSATQGNRRLYFNNSTMTTISTMTATMSTTKATGSIPTDYDIFKHNETKKTPTFEQDFPEKLTEVSTSTEKIFSQMHLDEVHNKNLILKMLVTENLKNNSRPIHLPHITSLFTESSVSNDNVFAGLQTHEIRSIVRTSIPTKQMITKSQPEQETESTNNTFEDNYTIGPYDSNNQDYQSDQSELMLFQKNQQQYSQKNFDDDSSTILPEAEPSYRYNIKVRNYGKVLDPLFN</sequence>
<dbReference type="InterPro" id="IPR001304">
    <property type="entry name" value="C-type_lectin-like"/>
</dbReference>
<evidence type="ECO:0000256" key="1">
    <source>
        <dbReference type="SAM" id="MobiDB-lite"/>
    </source>
</evidence>